<proteinExistence type="predicted"/>
<dbReference type="GeneID" id="93276647"/>
<evidence type="ECO:0000313" key="1">
    <source>
        <dbReference type="EMBL" id="SET44914.1"/>
    </source>
</evidence>
<dbReference type="AlphaFoldDB" id="A0A1I0EI02"/>
<organism evidence="1 2">
    <name type="scientific">Enterocloster lavalensis</name>
    <dbReference type="NCBI Taxonomy" id="460384"/>
    <lineage>
        <taxon>Bacteria</taxon>
        <taxon>Bacillati</taxon>
        <taxon>Bacillota</taxon>
        <taxon>Clostridia</taxon>
        <taxon>Lachnospirales</taxon>
        <taxon>Lachnospiraceae</taxon>
        <taxon>Enterocloster</taxon>
    </lineage>
</organism>
<accession>A0A1I0EI02</accession>
<dbReference type="Proteomes" id="UP000198508">
    <property type="component" value="Unassembled WGS sequence"/>
</dbReference>
<gene>
    <name evidence="1" type="ORF">SAMN05216313_106151</name>
</gene>
<evidence type="ECO:0000313" key="2">
    <source>
        <dbReference type="Proteomes" id="UP000198508"/>
    </source>
</evidence>
<dbReference type="EMBL" id="FOIM01000006">
    <property type="protein sequence ID" value="SET44914.1"/>
    <property type="molecule type" value="Genomic_DNA"/>
</dbReference>
<keyword evidence="2" id="KW-1185">Reference proteome</keyword>
<dbReference type="STRING" id="460384.SAMN05216313_106151"/>
<name>A0A1I0EI02_9FIRM</name>
<reference evidence="2" key="1">
    <citation type="submission" date="2016-10" db="EMBL/GenBank/DDBJ databases">
        <authorList>
            <person name="Varghese N."/>
            <person name="Submissions S."/>
        </authorList>
    </citation>
    <scope>NUCLEOTIDE SEQUENCE [LARGE SCALE GENOMIC DNA]</scope>
    <source>
        <strain evidence="2">NLAE-zl-G277</strain>
    </source>
</reference>
<dbReference type="RefSeq" id="WP_092362238.1">
    <property type="nucleotide sequence ID" value="NZ_CABJCG010000004.1"/>
</dbReference>
<sequence>MKFRHIKDIDGFFEAVGSCKGRVELVTDEGDRLNLKSKLTQYLAMAKVFTQGNEIPEMDVVASEKEDMERLLEFIMMG</sequence>
<protein>
    <submittedName>
        <fullName evidence="1">Uncharacterized protein</fullName>
    </submittedName>
</protein>